<dbReference type="Gene3D" id="2.40.50.140">
    <property type="entry name" value="Nucleic acid-binding proteins"/>
    <property type="match status" value="1"/>
</dbReference>
<dbReference type="CDD" id="cd04491">
    <property type="entry name" value="SoSSB_OBF"/>
    <property type="match status" value="1"/>
</dbReference>
<dbReference type="PANTHER" id="PTHR13356">
    <property type="entry name" value="OB FOLD NUCLEIC ACID BINDING PROTEIN-RELATED"/>
    <property type="match status" value="1"/>
</dbReference>
<accession>A0A1I4U9U3</accession>
<evidence type="ECO:0000313" key="3">
    <source>
        <dbReference type="Proteomes" id="UP000198535"/>
    </source>
</evidence>
<organism evidence="2 3">
    <name type="scientific">Methanolobus profundi</name>
    <dbReference type="NCBI Taxonomy" id="487685"/>
    <lineage>
        <taxon>Archaea</taxon>
        <taxon>Methanobacteriati</taxon>
        <taxon>Methanobacteriota</taxon>
        <taxon>Stenosarchaea group</taxon>
        <taxon>Methanomicrobia</taxon>
        <taxon>Methanosarcinales</taxon>
        <taxon>Methanosarcinaceae</taxon>
        <taxon>Methanolobus</taxon>
    </lineage>
</organism>
<dbReference type="EMBL" id="FOUJ01000006">
    <property type="protein sequence ID" value="SFM85724.1"/>
    <property type="molecule type" value="Genomic_DNA"/>
</dbReference>
<dbReference type="FunFam" id="2.40.50.140:FF:000301">
    <property type="entry name" value="Replication protein A"/>
    <property type="match status" value="1"/>
</dbReference>
<sequence length="310" mass="34433">MKQLAQEISARFSELGVEIPIGDIEERLDKMIHKFKVPKEEARRSVVNYFLKLHDIKRNEFYVGERSESPMANIADITEDGRWVNVRGKVVQLWDNTHESISQVGLIGDETGTIKFTMWESAGAPIVEENMSYLFKNVVVNEWNGKFQLNVNKSSSIESIDDEIEVGTATVDITGAMVDIQSGSGLIKRCPECNRALTKGACMEHGKVDGVYDLRIKAVMDDGVSVQDAILKKDQVEDITGMTLESAIAMAADALDQGVVLEQMKSMLVGKYYKLSGSRVDRYLIAESISPVFTYDPAELDELIAAAEVI</sequence>
<evidence type="ECO:0000313" key="2">
    <source>
        <dbReference type="EMBL" id="SFM85724.1"/>
    </source>
</evidence>
<dbReference type="GO" id="GO:0010212">
    <property type="term" value="P:response to ionizing radiation"/>
    <property type="evidence" value="ECO:0007669"/>
    <property type="project" value="TreeGrafter"/>
</dbReference>
<dbReference type="InterPro" id="IPR051231">
    <property type="entry name" value="SOSS-B"/>
</dbReference>
<dbReference type="STRING" id="487685.SAMN04488696_2650"/>
<evidence type="ECO:0000256" key="1">
    <source>
        <dbReference type="ARBA" id="ARBA00023125"/>
    </source>
</evidence>
<dbReference type="Proteomes" id="UP000198535">
    <property type="component" value="Unassembled WGS sequence"/>
</dbReference>
<proteinExistence type="predicted"/>
<dbReference type="OrthoDB" id="335252at2157"/>
<reference evidence="3" key="1">
    <citation type="submission" date="2016-10" db="EMBL/GenBank/DDBJ databases">
        <authorList>
            <person name="Varghese N."/>
            <person name="Submissions S."/>
        </authorList>
    </citation>
    <scope>NUCLEOTIDE SEQUENCE [LARGE SCALE GENOMIC DNA]</scope>
    <source>
        <strain evidence="3">Mob M</strain>
    </source>
</reference>
<name>A0A1I4U9U3_9EURY</name>
<dbReference type="NCBIfam" id="NF005553">
    <property type="entry name" value="PRK07217.1"/>
    <property type="match status" value="1"/>
</dbReference>
<dbReference type="InterPro" id="IPR012340">
    <property type="entry name" value="NA-bd_OB-fold"/>
</dbReference>
<gene>
    <name evidence="2" type="ORF">SAMN04488696_2650</name>
</gene>
<keyword evidence="1" id="KW-0238">DNA-binding</keyword>
<dbReference type="SUPFAM" id="SSF50249">
    <property type="entry name" value="Nucleic acid-binding proteins"/>
    <property type="match status" value="2"/>
</dbReference>
<dbReference type="GO" id="GO:0003677">
    <property type="term" value="F:DNA binding"/>
    <property type="evidence" value="ECO:0007669"/>
    <property type="project" value="UniProtKB-KW"/>
</dbReference>
<dbReference type="AlphaFoldDB" id="A0A1I4U9U3"/>
<dbReference type="PANTHER" id="PTHR13356:SF8">
    <property type="entry name" value="REPLICATION PROTEIN A"/>
    <property type="match status" value="1"/>
</dbReference>
<keyword evidence="3" id="KW-1185">Reference proteome</keyword>
<dbReference type="RefSeq" id="WP_091937696.1">
    <property type="nucleotide sequence ID" value="NZ_FOUJ01000006.1"/>
</dbReference>
<dbReference type="GO" id="GO:0000724">
    <property type="term" value="P:double-strand break repair via homologous recombination"/>
    <property type="evidence" value="ECO:0007669"/>
    <property type="project" value="TreeGrafter"/>
</dbReference>
<protein>
    <submittedName>
        <fullName evidence="2">Replication factor A1</fullName>
    </submittedName>
</protein>